<keyword evidence="7" id="KW-1133">Transmembrane helix</keyword>
<dbReference type="GO" id="GO:0051539">
    <property type="term" value="F:4 iron, 4 sulfur cluster binding"/>
    <property type="evidence" value="ECO:0007669"/>
    <property type="project" value="UniProtKB-KW"/>
</dbReference>
<gene>
    <name evidence="9" type="ORF">EV684_12121</name>
</gene>
<feature type="transmembrane region" description="Helical" evidence="7">
    <location>
        <begin position="264"/>
        <end position="284"/>
    </location>
</feature>
<reference evidence="9 10" key="1">
    <citation type="submission" date="2019-03" db="EMBL/GenBank/DDBJ databases">
        <title>Genomic Encyclopedia of Type Strains, Phase IV (KMG-IV): sequencing the most valuable type-strain genomes for metagenomic binning, comparative biology and taxonomic classification.</title>
        <authorList>
            <person name="Goeker M."/>
        </authorList>
    </citation>
    <scope>NUCLEOTIDE SEQUENCE [LARGE SCALE GENOMIC DNA]</scope>
    <source>
        <strain evidence="9 10">DSM 1709</strain>
    </source>
</reference>
<evidence type="ECO:0000256" key="5">
    <source>
        <dbReference type="ARBA" id="ARBA00023004"/>
    </source>
</evidence>
<keyword evidence="3" id="KW-0479">Metal-binding</keyword>
<sequence length="463" mass="50454">MTAAVPIRFMARPRRTRLARIGDALRRHRRWVLAVQWFVVVFYAALVVVPVFLPLPPTGASIVSNLTLAAQFAFWGLWWPGVILSTVLFGRVWCGVFCPEGAVTEFASRHGLGRTIPRWVRWSGWPVVAFVCTTVYGQLVSVYQYAAPALLILGGSTLLAAGVGFVWGREKRVWCRYLCPVSGVFALLAKIAPFHYRVDEAAWKTYPGPPPRVDCAPLVDLRHMTGASDCHACGRCSGHRDAIELAARSPSQEVLAAKPSRRDFALALLLVFGTLGVAVGAFQWSVSPWFTTARQAAATWLIERDAFLLLQDNAPWWLLTHYPEVNDAFTWLDGLLVCGYIGVYALVTGVLGWAALRASARLAGGIDWASLAMGLVPIAGAGLFLGLSMTTLTQLRAEGWVPPGVGSARALLLGGAALWSLWLGWRLVARGSPPTATRLAATALYTLPLALATASWTMIFWGW</sequence>
<feature type="transmembrane region" description="Helical" evidence="7">
    <location>
        <begin position="368"/>
        <end position="390"/>
    </location>
</feature>
<dbReference type="AlphaFoldDB" id="A0A4R2LW79"/>
<dbReference type="PANTHER" id="PTHR30176:SF3">
    <property type="entry name" value="FERREDOXIN-TYPE PROTEIN NAPH"/>
    <property type="match status" value="1"/>
</dbReference>
<feature type="domain" description="4Fe-4S ferredoxin-type" evidence="8">
    <location>
        <begin position="74"/>
        <end position="110"/>
    </location>
</feature>
<evidence type="ECO:0000256" key="7">
    <source>
        <dbReference type="SAM" id="Phobius"/>
    </source>
</evidence>
<evidence type="ECO:0000256" key="1">
    <source>
        <dbReference type="ARBA" id="ARBA00022448"/>
    </source>
</evidence>
<keyword evidence="2" id="KW-0004">4Fe-4S</keyword>
<feature type="domain" description="4Fe-4S ferredoxin-type" evidence="8">
    <location>
        <begin position="170"/>
        <end position="192"/>
    </location>
</feature>
<keyword evidence="5" id="KW-0408">Iron</keyword>
<organism evidence="9 10">
    <name type="scientific">Rubrivivax gelatinosus</name>
    <name type="common">Rhodocyclus gelatinosus</name>
    <name type="synonym">Rhodopseudomonas gelatinosa</name>
    <dbReference type="NCBI Taxonomy" id="28068"/>
    <lineage>
        <taxon>Bacteria</taxon>
        <taxon>Pseudomonadati</taxon>
        <taxon>Pseudomonadota</taxon>
        <taxon>Betaproteobacteria</taxon>
        <taxon>Burkholderiales</taxon>
        <taxon>Sphaerotilaceae</taxon>
        <taxon>Rubrivivax</taxon>
    </lineage>
</organism>
<accession>A0A4R2LW79</accession>
<evidence type="ECO:0000256" key="2">
    <source>
        <dbReference type="ARBA" id="ARBA00022485"/>
    </source>
</evidence>
<keyword evidence="7" id="KW-0472">Membrane</keyword>
<evidence type="ECO:0000256" key="6">
    <source>
        <dbReference type="ARBA" id="ARBA00023014"/>
    </source>
</evidence>
<dbReference type="Proteomes" id="UP000295106">
    <property type="component" value="Unassembled WGS sequence"/>
</dbReference>
<keyword evidence="1" id="KW-0813">Transport</keyword>
<evidence type="ECO:0000256" key="3">
    <source>
        <dbReference type="ARBA" id="ARBA00022723"/>
    </source>
</evidence>
<feature type="transmembrane region" description="Helical" evidence="7">
    <location>
        <begin position="440"/>
        <end position="461"/>
    </location>
</feature>
<dbReference type="PANTHER" id="PTHR30176">
    <property type="entry name" value="FERREDOXIN-TYPE PROTEIN NAPH"/>
    <property type="match status" value="1"/>
</dbReference>
<feature type="transmembrane region" description="Helical" evidence="7">
    <location>
        <begin position="410"/>
        <end position="428"/>
    </location>
</feature>
<evidence type="ECO:0000313" key="9">
    <source>
        <dbReference type="EMBL" id="TCO97659.1"/>
    </source>
</evidence>
<dbReference type="Pfam" id="PF12801">
    <property type="entry name" value="Fer4_5"/>
    <property type="match status" value="2"/>
</dbReference>
<dbReference type="InterPro" id="IPR051684">
    <property type="entry name" value="Electron_Trans/Redox"/>
</dbReference>
<feature type="transmembrane region" description="Helical" evidence="7">
    <location>
        <begin position="31"/>
        <end position="53"/>
    </location>
</feature>
<comment type="caution">
    <text evidence="9">The sequence shown here is derived from an EMBL/GenBank/DDBJ whole genome shotgun (WGS) entry which is preliminary data.</text>
</comment>
<keyword evidence="4" id="KW-0249">Electron transport</keyword>
<protein>
    <submittedName>
        <fullName evidence="9">4Fe-4S binding protein</fullName>
    </submittedName>
</protein>
<keyword evidence="6" id="KW-0411">Iron-sulfur</keyword>
<dbReference type="GO" id="GO:0046872">
    <property type="term" value="F:metal ion binding"/>
    <property type="evidence" value="ECO:0007669"/>
    <property type="project" value="UniProtKB-KW"/>
</dbReference>
<proteinExistence type="predicted"/>
<keyword evidence="7" id="KW-0812">Transmembrane</keyword>
<dbReference type="InterPro" id="IPR017896">
    <property type="entry name" value="4Fe4S_Fe-S-bd"/>
</dbReference>
<feature type="transmembrane region" description="Helical" evidence="7">
    <location>
        <begin position="119"/>
        <end position="139"/>
    </location>
</feature>
<evidence type="ECO:0000256" key="4">
    <source>
        <dbReference type="ARBA" id="ARBA00022982"/>
    </source>
</evidence>
<dbReference type="EMBL" id="SLXD01000021">
    <property type="protein sequence ID" value="TCO97659.1"/>
    <property type="molecule type" value="Genomic_DNA"/>
</dbReference>
<feature type="transmembrane region" description="Helical" evidence="7">
    <location>
        <begin position="145"/>
        <end position="167"/>
    </location>
</feature>
<evidence type="ECO:0000259" key="8">
    <source>
        <dbReference type="Pfam" id="PF12801"/>
    </source>
</evidence>
<feature type="transmembrane region" description="Helical" evidence="7">
    <location>
        <begin position="334"/>
        <end position="356"/>
    </location>
</feature>
<name>A0A4R2LW79_RUBGE</name>
<feature type="transmembrane region" description="Helical" evidence="7">
    <location>
        <begin position="73"/>
        <end position="98"/>
    </location>
</feature>
<evidence type="ECO:0000313" key="10">
    <source>
        <dbReference type="Proteomes" id="UP000295106"/>
    </source>
</evidence>
<dbReference type="GO" id="GO:0005886">
    <property type="term" value="C:plasma membrane"/>
    <property type="evidence" value="ECO:0007669"/>
    <property type="project" value="TreeGrafter"/>
</dbReference>